<dbReference type="KEGG" id="pswu:SY83_07705"/>
<dbReference type="RefSeq" id="WP_068605686.1">
    <property type="nucleotide sequence ID" value="NZ_CP011388.1"/>
</dbReference>
<accession>A0A172THB3</accession>
<keyword evidence="1" id="KW-1133">Transmembrane helix</keyword>
<keyword evidence="3" id="KW-1185">Reference proteome</keyword>
<evidence type="ECO:0000313" key="2">
    <source>
        <dbReference type="EMBL" id="ANE46173.1"/>
    </source>
</evidence>
<dbReference type="AlphaFoldDB" id="A0A172THB3"/>
<protein>
    <submittedName>
        <fullName evidence="2">Uncharacterized protein</fullName>
    </submittedName>
</protein>
<dbReference type="PATRIC" id="fig|1178515.4.peg.1528"/>
<name>A0A172THB3_9BACL</name>
<keyword evidence="1" id="KW-0812">Transmembrane</keyword>
<gene>
    <name evidence="2" type="ORF">SY83_07705</name>
</gene>
<proteinExistence type="predicted"/>
<evidence type="ECO:0000256" key="1">
    <source>
        <dbReference type="SAM" id="Phobius"/>
    </source>
</evidence>
<dbReference type="EMBL" id="CP011388">
    <property type="protein sequence ID" value="ANE46173.1"/>
    <property type="molecule type" value="Genomic_DNA"/>
</dbReference>
<dbReference type="Proteomes" id="UP000076927">
    <property type="component" value="Chromosome"/>
</dbReference>
<feature type="transmembrane region" description="Helical" evidence="1">
    <location>
        <begin position="46"/>
        <end position="65"/>
    </location>
</feature>
<sequence length="76" mass="8758">MKGKTVYSVVAGLQGAAILTFMILLVKKYAFDDSSLITKQPMELLFYLFSAGVLVTLGLFMLDLVRKHFQYYREWE</sequence>
<feature type="transmembrane region" description="Helical" evidence="1">
    <location>
        <begin position="7"/>
        <end position="26"/>
    </location>
</feature>
<evidence type="ECO:0000313" key="3">
    <source>
        <dbReference type="Proteomes" id="UP000076927"/>
    </source>
</evidence>
<keyword evidence="1" id="KW-0472">Membrane</keyword>
<organism evidence="2 3">
    <name type="scientific">Paenibacillus swuensis</name>
    <dbReference type="NCBI Taxonomy" id="1178515"/>
    <lineage>
        <taxon>Bacteria</taxon>
        <taxon>Bacillati</taxon>
        <taxon>Bacillota</taxon>
        <taxon>Bacilli</taxon>
        <taxon>Bacillales</taxon>
        <taxon>Paenibacillaceae</taxon>
        <taxon>Paenibacillus</taxon>
    </lineage>
</organism>
<reference evidence="2 3" key="1">
    <citation type="submission" date="2015-01" db="EMBL/GenBank/DDBJ databases">
        <title>Paenibacillus swuensis/DY6/whole genome sequencing.</title>
        <authorList>
            <person name="Kim M.K."/>
            <person name="Srinivasan S."/>
            <person name="Lee J.-J."/>
        </authorList>
    </citation>
    <scope>NUCLEOTIDE SEQUENCE [LARGE SCALE GENOMIC DNA]</scope>
    <source>
        <strain evidence="2 3">DY6</strain>
    </source>
</reference>